<dbReference type="EMBL" id="CP061800">
    <property type="protein sequence ID" value="QTA92300.1"/>
    <property type="molecule type" value="Genomic_DNA"/>
</dbReference>
<keyword evidence="2" id="KW-1185">Reference proteome</keyword>
<protein>
    <submittedName>
        <fullName evidence="1">Uncharacterized protein</fullName>
    </submittedName>
</protein>
<accession>A0A975BUY4</accession>
<dbReference type="Proteomes" id="UP000663722">
    <property type="component" value="Chromosome"/>
</dbReference>
<dbReference type="AlphaFoldDB" id="A0A975BUY4"/>
<sequence length="54" mass="6469">MIVFLSKKTVFLTAVKIFKLPNHNLIWKNLRITIFLKSAEIRKEESYVRKSFID</sequence>
<evidence type="ECO:0000313" key="1">
    <source>
        <dbReference type="EMBL" id="QTA92300.1"/>
    </source>
</evidence>
<proteinExistence type="predicted"/>
<name>A0A975BUY4_9BACT</name>
<dbReference type="KEGG" id="dmm:dnm_083780"/>
<organism evidence="1 2">
    <name type="scientific">Desulfonema magnum</name>
    <dbReference type="NCBI Taxonomy" id="45655"/>
    <lineage>
        <taxon>Bacteria</taxon>
        <taxon>Pseudomonadati</taxon>
        <taxon>Thermodesulfobacteriota</taxon>
        <taxon>Desulfobacteria</taxon>
        <taxon>Desulfobacterales</taxon>
        <taxon>Desulfococcaceae</taxon>
        <taxon>Desulfonema</taxon>
    </lineage>
</organism>
<evidence type="ECO:0000313" key="2">
    <source>
        <dbReference type="Proteomes" id="UP000663722"/>
    </source>
</evidence>
<reference evidence="1" key="1">
    <citation type="journal article" date="2021" name="Microb. Physiol.">
        <title>Proteogenomic Insights into the Physiology of Marine, Sulfate-Reducing, Filamentous Desulfonema limicola and Desulfonema magnum.</title>
        <authorList>
            <person name="Schnaars V."/>
            <person name="Wohlbrand L."/>
            <person name="Scheve S."/>
            <person name="Hinrichs C."/>
            <person name="Reinhardt R."/>
            <person name="Rabus R."/>
        </authorList>
    </citation>
    <scope>NUCLEOTIDE SEQUENCE</scope>
    <source>
        <strain evidence="1">4be13</strain>
    </source>
</reference>
<gene>
    <name evidence="1" type="ORF">dnm_083780</name>
</gene>